<dbReference type="CDD" id="cd02503">
    <property type="entry name" value="MobA"/>
    <property type="match status" value="1"/>
</dbReference>
<dbReference type="EMBL" id="AAXG02000010">
    <property type="protein sequence ID" value="EDN00729.1"/>
    <property type="molecule type" value="Genomic_DNA"/>
</dbReference>
<evidence type="ECO:0000313" key="11">
    <source>
        <dbReference type="Proteomes" id="UP000003639"/>
    </source>
</evidence>
<feature type="binding site" evidence="8">
    <location>
        <position position="102"/>
    </location>
    <ligand>
        <name>Mg(2+)</name>
        <dbReference type="ChEBI" id="CHEBI:18420"/>
    </ligand>
</feature>
<feature type="binding site" evidence="8">
    <location>
        <position position="28"/>
    </location>
    <ligand>
        <name>GTP</name>
        <dbReference type="ChEBI" id="CHEBI:37565"/>
    </ligand>
</feature>
<comment type="function">
    <text evidence="8">Transfers a GMP moiety from GTP to Mo-molybdopterin (Mo-MPT) cofactor (Moco or molybdenum cofactor) to form Mo-molybdopterin guanine dinucleotide (Mo-MGD) cofactor.</text>
</comment>
<protein>
    <recommendedName>
        <fullName evidence="8">Probable molybdenum cofactor guanylyltransferase</fullName>
        <shortName evidence="8">MoCo guanylyltransferase</shortName>
        <ecNumber evidence="8">2.7.7.77</ecNumber>
    </recommendedName>
    <alternativeName>
        <fullName evidence="8">GTP:molybdopterin guanylyltransferase</fullName>
    </alternativeName>
    <alternativeName>
        <fullName evidence="8">Mo-MPT guanylyltransferase</fullName>
    </alternativeName>
    <alternativeName>
        <fullName evidence="8">Molybdopterin guanylyltransferase</fullName>
    </alternativeName>
    <alternativeName>
        <fullName evidence="8">Molybdopterin-guanine dinucleotide synthase</fullName>
        <shortName evidence="8">MGD synthase</shortName>
    </alternativeName>
</protein>
<dbReference type="Gene3D" id="3.90.550.10">
    <property type="entry name" value="Spore Coat Polysaccharide Biosynthesis Protein SpsA, Chain A"/>
    <property type="match status" value="1"/>
</dbReference>
<comment type="subcellular location">
    <subcellularLocation>
        <location evidence="8">Cytoplasm</location>
    </subcellularLocation>
</comment>
<dbReference type="HAMAP" id="MF_00316">
    <property type="entry name" value="MobA"/>
    <property type="match status" value="1"/>
</dbReference>
<evidence type="ECO:0000256" key="8">
    <source>
        <dbReference type="HAMAP-Rule" id="MF_00316"/>
    </source>
</evidence>
<dbReference type="InterPro" id="IPR013482">
    <property type="entry name" value="Molybde_CF_guanTrfase"/>
</dbReference>
<dbReference type="InterPro" id="IPR029044">
    <property type="entry name" value="Nucleotide-diphossugar_trans"/>
</dbReference>
<dbReference type="EC" id="2.7.7.77" evidence="8"/>
<evidence type="ECO:0000256" key="2">
    <source>
        <dbReference type="ARBA" id="ARBA00022679"/>
    </source>
</evidence>
<keyword evidence="2 8" id="KW-0808">Transferase</keyword>
<reference evidence="10 11" key="2">
    <citation type="submission" date="2007-06" db="EMBL/GenBank/DDBJ databases">
        <title>Draft genome sequence of Pseudoflavonifractor capillosus ATCC 29799.</title>
        <authorList>
            <person name="Sudarsanam P."/>
            <person name="Ley R."/>
            <person name="Guruge J."/>
            <person name="Turnbaugh P.J."/>
            <person name="Mahowald M."/>
            <person name="Liep D."/>
            <person name="Gordon J."/>
        </authorList>
    </citation>
    <scope>NUCLEOTIDE SEQUENCE [LARGE SCALE GENOMIC DNA]</scope>
    <source>
        <strain evidence="10 11">ATCC 29799</strain>
    </source>
</reference>
<evidence type="ECO:0000256" key="4">
    <source>
        <dbReference type="ARBA" id="ARBA00022741"/>
    </source>
</evidence>
<dbReference type="AlphaFoldDB" id="A6NTG6"/>
<feature type="domain" description="MobA-like NTP transferase" evidence="9">
    <location>
        <begin position="12"/>
        <end position="162"/>
    </location>
</feature>
<sequence length="202" mass="21645">MSAPSRQLTIGGLILAGGQNRRMGGLHKAALRDSAGVRFLDRIAGAMGSPAERLLSTNTPALAEGTAFTPVPDRFPDTGPLGGIASALLFCRSDGLLTVSCDVPLVTPELFDFLRSFQDRGWPAWAVEDRTGRLHPLCGVYTKECLPLLLSQLEQGQRRVTRFFQSVGGQVVSLAGTSIPDTALANVNTPEEWDRLRTAGNL</sequence>
<dbReference type="PANTHER" id="PTHR19136:SF81">
    <property type="entry name" value="MOLYBDENUM COFACTOR GUANYLYLTRANSFERASE"/>
    <property type="match status" value="1"/>
</dbReference>
<comment type="catalytic activity">
    <reaction evidence="8">
        <text>Mo-molybdopterin + GTP + H(+) = Mo-molybdopterin guanine dinucleotide + diphosphate</text>
        <dbReference type="Rhea" id="RHEA:34243"/>
        <dbReference type="ChEBI" id="CHEBI:15378"/>
        <dbReference type="ChEBI" id="CHEBI:33019"/>
        <dbReference type="ChEBI" id="CHEBI:37565"/>
        <dbReference type="ChEBI" id="CHEBI:71302"/>
        <dbReference type="ChEBI" id="CHEBI:71310"/>
        <dbReference type="EC" id="2.7.7.77"/>
    </reaction>
</comment>
<keyword evidence="1 8" id="KW-0963">Cytoplasm</keyword>
<evidence type="ECO:0000256" key="1">
    <source>
        <dbReference type="ARBA" id="ARBA00022490"/>
    </source>
</evidence>
<dbReference type="GO" id="GO:0006777">
    <property type="term" value="P:Mo-molybdopterin cofactor biosynthetic process"/>
    <property type="evidence" value="ECO:0007669"/>
    <property type="project" value="UniProtKB-KW"/>
</dbReference>
<organism evidence="10 11">
    <name type="scientific">Pseudoflavonifractor capillosus ATCC 29799</name>
    <dbReference type="NCBI Taxonomy" id="411467"/>
    <lineage>
        <taxon>Bacteria</taxon>
        <taxon>Bacillati</taxon>
        <taxon>Bacillota</taxon>
        <taxon>Clostridia</taxon>
        <taxon>Eubacteriales</taxon>
        <taxon>Oscillospiraceae</taxon>
        <taxon>Pseudoflavonifractor</taxon>
    </lineage>
</organism>
<keyword evidence="5 8" id="KW-0460">Magnesium</keyword>
<comment type="cofactor">
    <cofactor evidence="8">
        <name>Mg(2+)</name>
        <dbReference type="ChEBI" id="CHEBI:18420"/>
    </cofactor>
</comment>
<dbReference type="Pfam" id="PF12804">
    <property type="entry name" value="NTP_transf_3"/>
    <property type="match status" value="1"/>
</dbReference>
<evidence type="ECO:0000259" key="9">
    <source>
        <dbReference type="Pfam" id="PF12804"/>
    </source>
</evidence>
<comment type="caution">
    <text evidence="8">Lacks conserved residue(s) required for the propagation of feature annotation.</text>
</comment>
<keyword evidence="4 8" id="KW-0547">Nucleotide-binding</keyword>
<evidence type="ECO:0000256" key="3">
    <source>
        <dbReference type="ARBA" id="ARBA00022723"/>
    </source>
</evidence>
<feature type="binding site" evidence="8">
    <location>
        <position position="102"/>
    </location>
    <ligand>
        <name>GTP</name>
        <dbReference type="ChEBI" id="CHEBI:37565"/>
    </ligand>
</feature>
<reference evidence="10 11" key="1">
    <citation type="submission" date="2007-04" db="EMBL/GenBank/DDBJ databases">
        <authorList>
            <person name="Fulton L."/>
            <person name="Clifton S."/>
            <person name="Fulton B."/>
            <person name="Xu J."/>
            <person name="Minx P."/>
            <person name="Pepin K.H."/>
            <person name="Johnson M."/>
            <person name="Thiruvilangam P."/>
            <person name="Bhonagiri V."/>
            <person name="Nash W.E."/>
            <person name="Mardis E.R."/>
            <person name="Wilson R.K."/>
        </authorList>
    </citation>
    <scope>NUCLEOTIDE SEQUENCE [LARGE SCALE GENOMIC DNA]</scope>
    <source>
        <strain evidence="10 11">ATCC 29799</strain>
    </source>
</reference>
<gene>
    <name evidence="8" type="primary">mobA</name>
    <name evidence="10" type="ORF">BACCAP_01495</name>
</gene>
<keyword evidence="11" id="KW-1185">Reference proteome</keyword>
<dbReference type="eggNOG" id="COG0746">
    <property type="taxonomic scope" value="Bacteria"/>
</dbReference>
<accession>A6NTG6</accession>
<comment type="caution">
    <text evidence="10">The sequence shown here is derived from an EMBL/GenBank/DDBJ whole genome shotgun (WGS) entry which is preliminary data.</text>
</comment>
<dbReference type="STRING" id="411467.BACCAP_01495"/>
<keyword evidence="3 8" id="KW-0479">Metal-binding</keyword>
<name>A6NTG6_9FIRM</name>
<keyword evidence="7 8" id="KW-0501">Molybdenum cofactor biosynthesis</keyword>
<feature type="binding site" evidence="8">
    <location>
        <position position="73"/>
    </location>
    <ligand>
        <name>GTP</name>
        <dbReference type="ChEBI" id="CHEBI:37565"/>
    </ligand>
</feature>
<dbReference type="GO" id="GO:0005737">
    <property type="term" value="C:cytoplasm"/>
    <property type="evidence" value="ECO:0007669"/>
    <property type="project" value="UniProtKB-SubCell"/>
</dbReference>
<dbReference type="InterPro" id="IPR025877">
    <property type="entry name" value="MobA-like_NTP_Trfase"/>
</dbReference>
<evidence type="ECO:0000313" key="10">
    <source>
        <dbReference type="EMBL" id="EDN00729.1"/>
    </source>
</evidence>
<dbReference type="SUPFAM" id="SSF53448">
    <property type="entry name" value="Nucleotide-diphospho-sugar transferases"/>
    <property type="match status" value="1"/>
</dbReference>
<evidence type="ECO:0000256" key="7">
    <source>
        <dbReference type="ARBA" id="ARBA00023150"/>
    </source>
</evidence>
<evidence type="ECO:0000256" key="5">
    <source>
        <dbReference type="ARBA" id="ARBA00022842"/>
    </source>
</evidence>
<comment type="similarity">
    <text evidence="8">Belongs to the MobA family.</text>
</comment>
<dbReference type="GO" id="GO:0005525">
    <property type="term" value="F:GTP binding"/>
    <property type="evidence" value="ECO:0007669"/>
    <property type="project" value="UniProtKB-UniRule"/>
</dbReference>
<evidence type="ECO:0000256" key="6">
    <source>
        <dbReference type="ARBA" id="ARBA00023134"/>
    </source>
</evidence>
<proteinExistence type="inferred from homology"/>
<dbReference type="GO" id="GO:0046872">
    <property type="term" value="F:metal ion binding"/>
    <property type="evidence" value="ECO:0007669"/>
    <property type="project" value="UniProtKB-KW"/>
</dbReference>
<dbReference type="OrthoDB" id="9786803at2"/>
<dbReference type="PANTHER" id="PTHR19136">
    <property type="entry name" value="MOLYBDENUM COFACTOR GUANYLYLTRANSFERASE"/>
    <property type="match status" value="1"/>
</dbReference>
<dbReference type="RefSeq" id="WP_006572043.1">
    <property type="nucleotide sequence ID" value="NZ_AAXG02000010.1"/>
</dbReference>
<dbReference type="Proteomes" id="UP000003639">
    <property type="component" value="Unassembled WGS sequence"/>
</dbReference>
<keyword evidence="6 8" id="KW-0342">GTP-binding</keyword>
<comment type="domain">
    <text evidence="8">The N-terminal domain determines nucleotide recognition and specific binding, while the C-terminal domain determines the specific binding to the target protein.</text>
</comment>
<feature type="binding site" evidence="8">
    <location>
        <begin position="15"/>
        <end position="17"/>
    </location>
    <ligand>
        <name>GTP</name>
        <dbReference type="ChEBI" id="CHEBI:37565"/>
    </ligand>
</feature>
<dbReference type="GO" id="GO:0061603">
    <property type="term" value="F:molybdenum cofactor guanylyltransferase activity"/>
    <property type="evidence" value="ECO:0007669"/>
    <property type="project" value="UniProtKB-EC"/>
</dbReference>